<evidence type="ECO:0000256" key="1">
    <source>
        <dbReference type="SAM" id="Coils"/>
    </source>
</evidence>
<dbReference type="RefSeq" id="WP_194107649.1">
    <property type="nucleotide sequence ID" value="NZ_JADFFM010000002.1"/>
</dbReference>
<dbReference type="CDD" id="cd19958">
    <property type="entry name" value="pyocin_knob"/>
    <property type="match status" value="1"/>
</dbReference>
<feature type="coiled-coil region" evidence="1">
    <location>
        <begin position="298"/>
        <end position="325"/>
    </location>
</feature>
<proteinExistence type="predicted"/>
<accession>A0ABR9XLH6</accession>
<feature type="signal peptide" evidence="2">
    <location>
        <begin position="1"/>
        <end position="24"/>
    </location>
</feature>
<evidence type="ECO:0000256" key="2">
    <source>
        <dbReference type="SAM" id="SignalP"/>
    </source>
</evidence>
<dbReference type="Proteomes" id="UP000632774">
    <property type="component" value="Unassembled WGS sequence"/>
</dbReference>
<feature type="chain" id="PRO_5047092388" evidence="2">
    <location>
        <begin position="25"/>
        <end position="327"/>
    </location>
</feature>
<keyword evidence="4" id="KW-1185">Reference proteome</keyword>
<evidence type="ECO:0000313" key="4">
    <source>
        <dbReference type="Proteomes" id="UP000632774"/>
    </source>
</evidence>
<organism evidence="3 4">
    <name type="scientific">Mucilaginibacter boryungensis</name>
    <dbReference type="NCBI Taxonomy" id="768480"/>
    <lineage>
        <taxon>Bacteria</taxon>
        <taxon>Pseudomonadati</taxon>
        <taxon>Bacteroidota</taxon>
        <taxon>Sphingobacteriia</taxon>
        <taxon>Sphingobacteriales</taxon>
        <taxon>Sphingobacteriaceae</taxon>
        <taxon>Mucilaginibacter</taxon>
    </lineage>
</organism>
<reference evidence="3 4" key="1">
    <citation type="submission" date="2020-10" db="EMBL/GenBank/DDBJ databases">
        <title>Mucilaginibacter mali sp. nov., isolated from rhizosphere soil of apple orchard.</title>
        <authorList>
            <person name="Lee J.-S."/>
            <person name="Kim H.S."/>
            <person name="Kim J.-S."/>
        </authorList>
    </citation>
    <scope>NUCLEOTIDE SEQUENCE [LARGE SCALE GENOMIC DNA]</scope>
    <source>
        <strain evidence="3 4">KCTC 23157</strain>
    </source>
</reference>
<name>A0ABR9XLH6_9SPHI</name>
<evidence type="ECO:0000313" key="3">
    <source>
        <dbReference type="EMBL" id="MBE9668234.1"/>
    </source>
</evidence>
<protein>
    <submittedName>
        <fullName evidence="3">Uncharacterized protein</fullName>
    </submittedName>
</protein>
<keyword evidence="1" id="KW-0175">Coiled coil</keyword>
<comment type="caution">
    <text evidence="3">The sequence shown here is derived from an EMBL/GenBank/DDBJ whole genome shotgun (WGS) entry which is preliminary data.</text>
</comment>
<gene>
    <name evidence="3" type="ORF">IRJ18_17825</name>
</gene>
<sequence>MRKTFLSRALLCLCLFVSPFFAHAQWSGNNLLSDLNTWSSQPGYISWHGTTTNTPTSTGYGTGMQSVLAADPRFGTQLVQPLWDNNLYYRQNSAGAWTSWYKVWSTANFDPDECLERSVSNISAAGSADAFFNGYTFAYKSTGASWNGSLISYGGFGASYDTQISSDYGPDGGKHISFRTRNGDVPAHWNQWYELWNSGNLNRSDADFAAQTVNCTNVYAGGNLWAKEIRVAVNNPWADYVFTPKYVLRPLAEVRSFIQKNHRLPEMPSAQQVSKQGINLANIVTLQTKKIEELTLYLIEKDTKQQAQQKEIDELRKQVETLLQKKP</sequence>
<dbReference type="EMBL" id="JADFFM010000002">
    <property type="protein sequence ID" value="MBE9668234.1"/>
    <property type="molecule type" value="Genomic_DNA"/>
</dbReference>
<keyword evidence="2" id="KW-0732">Signal</keyword>